<feature type="chain" id="PRO_5046389056" description="Lipoprotein" evidence="1">
    <location>
        <begin position="34"/>
        <end position="349"/>
    </location>
</feature>
<evidence type="ECO:0008006" key="4">
    <source>
        <dbReference type="Google" id="ProtNLM"/>
    </source>
</evidence>
<dbReference type="Proteomes" id="UP001208245">
    <property type="component" value="Unassembled WGS sequence"/>
</dbReference>
<evidence type="ECO:0000313" key="2">
    <source>
        <dbReference type="EMBL" id="MCV3728224.1"/>
    </source>
</evidence>
<dbReference type="NCBIfam" id="TIGR04313">
    <property type="entry name" value="aro_clust_Mycop"/>
    <property type="match status" value="1"/>
</dbReference>
<name>A0ABT3BLU7_9BACT</name>
<evidence type="ECO:0000313" key="3">
    <source>
        <dbReference type="Proteomes" id="UP001208245"/>
    </source>
</evidence>
<proteinExistence type="predicted"/>
<gene>
    <name evidence="2" type="ORF">OF376_00265</name>
</gene>
<dbReference type="PROSITE" id="PS51257">
    <property type="entry name" value="PROKAR_LIPOPROTEIN"/>
    <property type="match status" value="1"/>
</dbReference>
<evidence type="ECO:0000256" key="1">
    <source>
        <dbReference type="SAM" id="SignalP"/>
    </source>
</evidence>
<sequence length="349" mass="40178">MAMKKNQSLLKNKKWLAWSLASIAGISALGACATVISSCKNDKGTSVSSNLNLKKFEIQNETQSYEWSLFLKNTPISLMLKDIFPNPDDRQKFISQQKAIDNGYLTELRDAYAYANPLNNENDSKGFNPFNEFTPYMAKRQRYLATYGPFTNNWLWFLFNISNFVYVLNPEKSDDPTILIKQSLSDLISDNTLNEKFYRAKNNQFVELVKVVNTNDLASTKETIIDPDTKEKIDVRVTEVEYYLLNKDGYWMRISTTQALDDKDQQHGLRSITLYERLTTLPKLKSFKKDLLKKFSLAKYMDAKRGSESGTKLIAKYSELHINNINDFYGGEPIDYLVVEILDSKVNKK</sequence>
<feature type="signal peptide" evidence="1">
    <location>
        <begin position="1"/>
        <end position="33"/>
    </location>
</feature>
<protein>
    <recommendedName>
        <fullName evidence="4">Lipoprotein</fullName>
    </recommendedName>
</protein>
<dbReference type="EMBL" id="JAOXHL010000001">
    <property type="protein sequence ID" value="MCV3728224.1"/>
    <property type="molecule type" value="Genomic_DNA"/>
</dbReference>
<dbReference type="InterPro" id="IPR027593">
    <property type="entry name" value="Aro_clust"/>
</dbReference>
<keyword evidence="3" id="KW-1185">Reference proteome</keyword>
<dbReference type="RefSeq" id="WP_263821555.1">
    <property type="nucleotide sequence ID" value="NZ_JAOXHK010000001.1"/>
</dbReference>
<reference evidence="2 3" key="1">
    <citation type="journal article" date="2020" name="Int. J. Syst. Evol. Microbiol.">
        <title>Ureaplasma miroungigenitalium sp. nov. isolated from northern elephant seals (Mirounga angustirostris) and Ureaplasma zalophigenitalium sp. nov. isolated from California sea lions (Zalophus californianus).</title>
        <authorList>
            <person name="Volokhov D.V."/>
            <person name="Gulland F.M."/>
            <person name="Gao Y."/>
            <person name="Chizhikov V.E."/>
        </authorList>
    </citation>
    <scope>NUCLEOTIDE SEQUENCE [LARGE SCALE GENOMIC DNA]</scope>
    <source>
        <strain evidence="2 3">ES3182-GEN</strain>
    </source>
</reference>
<comment type="caution">
    <text evidence="2">The sequence shown here is derived from an EMBL/GenBank/DDBJ whole genome shotgun (WGS) entry which is preliminary data.</text>
</comment>
<accession>A0ABT3BLU7</accession>
<keyword evidence="1" id="KW-0732">Signal</keyword>
<organism evidence="2 3">
    <name type="scientific">Ureaplasma miroungigenitalium</name>
    <dbReference type="NCBI Taxonomy" id="1042321"/>
    <lineage>
        <taxon>Bacteria</taxon>
        <taxon>Bacillati</taxon>
        <taxon>Mycoplasmatota</taxon>
        <taxon>Mycoplasmoidales</taxon>
        <taxon>Mycoplasmoidaceae</taxon>
        <taxon>Ureaplasma</taxon>
    </lineage>
</organism>